<dbReference type="EMBL" id="JAGYWB010000013">
    <property type="protein sequence ID" value="KAI0499473.1"/>
    <property type="molecule type" value="Genomic_DNA"/>
</dbReference>
<accession>A0A8T3ASP5</accession>
<name>A0A8T3ASP5_DENNO</name>
<comment type="caution">
    <text evidence="1">The sequence shown here is derived from an EMBL/GenBank/DDBJ whole genome shotgun (WGS) entry which is preliminary data.</text>
</comment>
<reference evidence="1" key="1">
    <citation type="journal article" date="2022" name="Front. Genet.">
        <title>Chromosome-Scale Assembly of the Dendrobium nobile Genome Provides Insights Into the Molecular Mechanism of the Biosynthesis of the Medicinal Active Ingredient of Dendrobium.</title>
        <authorList>
            <person name="Xu Q."/>
            <person name="Niu S.-C."/>
            <person name="Li K.-L."/>
            <person name="Zheng P.-J."/>
            <person name="Zhang X.-J."/>
            <person name="Jia Y."/>
            <person name="Liu Y."/>
            <person name="Niu Y.-X."/>
            <person name="Yu L.-H."/>
            <person name="Chen D.-F."/>
            <person name="Zhang G.-Q."/>
        </authorList>
    </citation>
    <scope>NUCLEOTIDE SEQUENCE</scope>
    <source>
        <tissue evidence="1">Leaf</tissue>
    </source>
</reference>
<evidence type="ECO:0000313" key="1">
    <source>
        <dbReference type="EMBL" id="KAI0499473.1"/>
    </source>
</evidence>
<gene>
    <name evidence="1" type="ORF">KFK09_017677</name>
</gene>
<organism evidence="1 2">
    <name type="scientific">Dendrobium nobile</name>
    <name type="common">Orchid</name>
    <dbReference type="NCBI Taxonomy" id="94219"/>
    <lineage>
        <taxon>Eukaryota</taxon>
        <taxon>Viridiplantae</taxon>
        <taxon>Streptophyta</taxon>
        <taxon>Embryophyta</taxon>
        <taxon>Tracheophyta</taxon>
        <taxon>Spermatophyta</taxon>
        <taxon>Magnoliopsida</taxon>
        <taxon>Liliopsida</taxon>
        <taxon>Asparagales</taxon>
        <taxon>Orchidaceae</taxon>
        <taxon>Epidendroideae</taxon>
        <taxon>Malaxideae</taxon>
        <taxon>Dendrobiinae</taxon>
        <taxon>Dendrobium</taxon>
    </lineage>
</organism>
<evidence type="ECO:0000313" key="2">
    <source>
        <dbReference type="Proteomes" id="UP000829196"/>
    </source>
</evidence>
<keyword evidence="2" id="KW-1185">Reference proteome</keyword>
<dbReference type="Proteomes" id="UP000829196">
    <property type="component" value="Unassembled WGS sequence"/>
</dbReference>
<proteinExistence type="predicted"/>
<sequence length="67" mass="7828">MNTPYTSNIHTPYSLLQNTFPHNHSILTIQPFSSPFSLNFFNTHTLVKAFYLSKITLFFIQNSNIYN</sequence>
<protein>
    <submittedName>
        <fullName evidence="1">Uncharacterized protein</fullName>
    </submittedName>
</protein>
<dbReference type="AlphaFoldDB" id="A0A8T3ASP5"/>